<dbReference type="InterPro" id="IPR000801">
    <property type="entry name" value="Esterase-like"/>
</dbReference>
<name>A0A2S7KLU4_9FLAO</name>
<dbReference type="EMBL" id="MQUB01000001">
    <property type="protein sequence ID" value="PQB03543.1"/>
    <property type="molecule type" value="Genomic_DNA"/>
</dbReference>
<dbReference type="AlphaFoldDB" id="A0A2S7KLU4"/>
<accession>A0A2S7KLU4</accession>
<dbReference type="InterPro" id="IPR050583">
    <property type="entry name" value="Mycobacterial_A85_antigen"/>
</dbReference>
<comment type="caution">
    <text evidence="1">The sequence shown here is derived from an EMBL/GenBank/DDBJ whole genome shotgun (WGS) entry which is preliminary data.</text>
</comment>
<gene>
    <name evidence="1" type="ORF">BST85_00500</name>
</gene>
<keyword evidence="2" id="KW-1185">Reference proteome</keyword>
<dbReference type="RefSeq" id="WP_104811466.1">
    <property type="nucleotide sequence ID" value="NZ_MQUB01000001.1"/>
</dbReference>
<dbReference type="Proteomes" id="UP000239800">
    <property type="component" value="Unassembled WGS sequence"/>
</dbReference>
<dbReference type="PROSITE" id="PS51257">
    <property type="entry name" value="PROKAR_LIPOPROTEIN"/>
    <property type="match status" value="1"/>
</dbReference>
<sequence length="283" mass="32673">MKPFFHFTLLLTFIGLSFSCQQIPSNDRITESRYYTDSLYSEQLNEFRKHDIFLPAGFDPAKQYPILYAADGQFGGADDYLKRTLDSLILAEVIPPMIYAGSHSNSKESKIGMGQDENGNTFAMQYRFFEYVESEDWGDVDPSLDQIFQRHMNYFTQEFIPTIEKEFSQEPEMKDRIFYGVSNGAGFGANLLNKQPEIIGNYILYSTVGSNANDNPWNADVTYPNLYLQYGSEEDDAFREESELLESKYMESNSFVDLKVYKGGHEERIWKVLLPQTLGDIYR</sequence>
<dbReference type="PANTHER" id="PTHR48098:SF6">
    <property type="entry name" value="FERRI-BACILLIBACTIN ESTERASE BESA"/>
    <property type="match status" value="1"/>
</dbReference>
<proteinExistence type="predicted"/>
<evidence type="ECO:0000313" key="1">
    <source>
        <dbReference type="EMBL" id="PQB03543.1"/>
    </source>
</evidence>
<dbReference type="Gene3D" id="3.40.50.1820">
    <property type="entry name" value="alpha/beta hydrolase"/>
    <property type="match status" value="1"/>
</dbReference>
<protein>
    <recommendedName>
        <fullName evidence="3">Esterase</fullName>
    </recommendedName>
</protein>
<dbReference type="Pfam" id="PF00756">
    <property type="entry name" value="Esterase"/>
    <property type="match status" value="1"/>
</dbReference>
<reference evidence="1 2" key="1">
    <citation type="submission" date="2016-11" db="EMBL/GenBank/DDBJ databases">
        <title>Trade-off between light-utilization and light-protection in marine flavobacteria.</title>
        <authorList>
            <person name="Kumagai Y."/>
        </authorList>
    </citation>
    <scope>NUCLEOTIDE SEQUENCE [LARGE SCALE GENOMIC DNA]</scope>
    <source>
        <strain evidence="1 2">NBRC 107741</strain>
    </source>
</reference>
<dbReference type="PANTHER" id="PTHR48098">
    <property type="entry name" value="ENTEROCHELIN ESTERASE-RELATED"/>
    <property type="match status" value="1"/>
</dbReference>
<dbReference type="InterPro" id="IPR029058">
    <property type="entry name" value="AB_hydrolase_fold"/>
</dbReference>
<evidence type="ECO:0008006" key="3">
    <source>
        <dbReference type="Google" id="ProtNLM"/>
    </source>
</evidence>
<dbReference type="OrthoDB" id="9803578at2"/>
<organism evidence="1 2">
    <name type="scientific">Aureitalea marina</name>
    <dbReference type="NCBI Taxonomy" id="930804"/>
    <lineage>
        <taxon>Bacteria</taxon>
        <taxon>Pseudomonadati</taxon>
        <taxon>Bacteroidota</taxon>
        <taxon>Flavobacteriia</taxon>
        <taxon>Flavobacteriales</taxon>
        <taxon>Flavobacteriaceae</taxon>
        <taxon>Aureitalea</taxon>
    </lineage>
</organism>
<evidence type="ECO:0000313" key="2">
    <source>
        <dbReference type="Proteomes" id="UP000239800"/>
    </source>
</evidence>
<dbReference type="SUPFAM" id="SSF53474">
    <property type="entry name" value="alpha/beta-Hydrolases"/>
    <property type="match status" value="1"/>
</dbReference>